<reference evidence="1 2" key="1">
    <citation type="journal article" date="2014" name="Genome Announc.">
        <title>Draft genome sequences of eight enterohepatic helicobacter species isolated from both laboratory and wild rodents.</title>
        <authorList>
            <person name="Sheh A."/>
            <person name="Shen Z."/>
            <person name="Fox J.G."/>
        </authorList>
    </citation>
    <scope>NUCLEOTIDE SEQUENCE [LARGE SCALE GENOMIC DNA]</scope>
    <source>
        <strain evidence="1 2">ATCC 49320</strain>
    </source>
</reference>
<evidence type="ECO:0000313" key="2">
    <source>
        <dbReference type="Proteomes" id="UP000029857"/>
    </source>
</evidence>
<gene>
    <name evidence="1" type="ORF">LS79_006945</name>
</gene>
<organism evidence="1 2">
    <name type="scientific">Helicobacter bilis</name>
    <dbReference type="NCBI Taxonomy" id="37372"/>
    <lineage>
        <taxon>Bacteria</taxon>
        <taxon>Pseudomonadati</taxon>
        <taxon>Campylobacterota</taxon>
        <taxon>Epsilonproteobacteria</taxon>
        <taxon>Campylobacterales</taxon>
        <taxon>Helicobacteraceae</taxon>
        <taxon>Helicobacter</taxon>
    </lineage>
</organism>
<evidence type="ECO:0000313" key="1">
    <source>
        <dbReference type="EMBL" id="TLE09927.1"/>
    </source>
</evidence>
<dbReference type="AlphaFoldDB" id="A0A4U8U808"/>
<sequence length="63" mass="7621">MAMITQVQIFTAKTTEELQKKMNEFCVDFFPEEIVKFKVAKIYTQAQEEEQWLGYIVYKKNEY</sequence>
<accession>A0A4U8U808</accession>
<name>A0A4U8U808_9HELI</name>
<comment type="caution">
    <text evidence="1">The sequence shown here is derived from an EMBL/GenBank/DDBJ whole genome shotgun (WGS) entry which is preliminary data.</text>
</comment>
<proteinExistence type="predicted"/>
<evidence type="ECO:0008006" key="3">
    <source>
        <dbReference type="Google" id="ProtNLM"/>
    </source>
</evidence>
<protein>
    <recommendedName>
        <fullName evidence="3">HP0268 domain-containing protein</fullName>
    </recommendedName>
</protein>
<dbReference type="Proteomes" id="UP000029857">
    <property type="component" value="Unassembled WGS sequence"/>
</dbReference>
<dbReference type="EMBL" id="JRPJ02000023">
    <property type="protein sequence ID" value="TLE09927.1"/>
    <property type="molecule type" value="Genomic_DNA"/>
</dbReference>